<organism evidence="11 12">
    <name type="scientific">Lactovum miscens</name>
    <dbReference type="NCBI Taxonomy" id="190387"/>
    <lineage>
        <taxon>Bacteria</taxon>
        <taxon>Bacillati</taxon>
        <taxon>Bacillota</taxon>
        <taxon>Bacilli</taxon>
        <taxon>Lactobacillales</taxon>
        <taxon>Streptococcaceae</taxon>
        <taxon>Lactovum</taxon>
    </lineage>
</organism>
<keyword evidence="3" id="KW-0328">Glycosyltransferase</keyword>
<dbReference type="Pfam" id="PF00535">
    <property type="entry name" value="Glycos_transf_2"/>
    <property type="match status" value="1"/>
</dbReference>
<feature type="transmembrane region" description="Helical" evidence="9">
    <location>
        <begin position="231"/>
        <end position="256"/>
    </location>
</feature>
<comment type="similarity">
    <text evidence="8">Belongs to the glycosyltransferase 2 family. GtrB subfamily.</text>
</comment>
<evidence type="ECO:0000256" key="2">
    <source>
        <dbReference type="ARBA" id="ARBA00022475"/>
    </source>
</evidence>
<dbReference type="InterPro" id="IPR050256">
    <property type="entry name" value="Glycosyltransferase_2"/>
</dbReference>
<dbReference type="CDD" id="cd04187">
    <property type="entry name" value="DPM1_like_bac"/>
    <property type="match status" value="1"/>
</dbReference>
<evidence type="ECO:0000256" key="7">
    <source>
        <dbReference type="ARBA" id="ARBA00023136"/>
    </source>
</evidence>
<dbReference type="PANTHER" id="PTHR48090">
    <property type="entry name" value="UNDECAPRENYL-PHOSPHATE 4-DEOXY-4-FORMAMIDO-L-ARABINOSE TRANSFERASE-RELATED"/>
    <property type="match status" value="1"/>
</dbReference>
<evidence type="ECO:0000256" key="3">
    <source>
        <dbReference type="ARBA" id="ARBA00022676"/>
    </source>
</evidence>
<evidence type="ECO:0000256" key="1">
    <source>
        <dbReference type="ARBA" id="ARBA00004651"/>
    </source>
</evidence>
<evidence type="ECO:0000313" key="11">
    <source>
        <dbReference type="EMBL" id="MBB5888020.1"/>
    </source>
</evidence>
<gene>
    <name evidence="11" type="ORF">HNQ37_000910</name>
</gene>
<keyword evidence="5 9" id="KW-0812">Transmembrane</keyword>
<keyword evidence="12" id="KW-1185">Reference proteome</keyword>
<evidence type="ECO:0000256" key="4">
    <source>
        <dbReference type="ARBA" id="ARBA00022679"/>
    </source>
</evidence>
<keyword evidence="7 9" id="KW-0472">Membrane</keyword>
<comment type="caution">
    <text evidence="11">The sequence shown here is derived from an EMBL/GenBank/DDBJ whole genome shotgun (WGS) entry which is preliminary data.</text>
</comment>
<dbReference type="AlphaFoldDB" id="A0A841CA05"/>
<evidence type="ECO:0000256" key="6">
    <source>
        <dbReference type="ARBA" id="ARBA00022989"/>
    </source>
</evidence>
<dbReference type="InterPro" id="IPR029044">
    <property type="entry name" value="Nucleotide-diphossugar_trans"/>
</dbReference>
<dbReference type="Gene3D" id="3.90.550.10">
    <property type="entry name" value="Spore Coat Polysaccharide Biosynthesis Protein SpsA, Chain A"/>
    <property type="match status" value="1"/>
</dbReference>
<dbReference type="SUPFAM" id="SSF53448">
    <property type="entry name" value="Nucleotide-diphospho-sugar transferases"/>
    <property type="match status" value="1"/>
</dbReference>
<dbReference type="GO" id="GO:0005886">
    <property type="term" value="C:plasma membrane"/>
    <property type="evidence" value="ECO:0007669"/>
    <property type="project" value="UniProtKB-SubCell"/>
</dbReference>
<evidence type="ECO:0000259" key="10">
    <source>
        <dbReference type="Pfam" id="PF00535"/>
    </source>
</evidence>
<accession>A0A841CA05</accession>
<dbReference type="GO" id="GO:0016757">
    <property type="term" value="F:glycosyltransferase activity"/>
    <property type="evidence" value="ECO:0007669"/>
    <property type="project" value="UniProtKB-KW"/>
</dbReference>
<dbReference type="Proteomes" id="UP000562464">
    <property type="component" value="Unassembled WGS sequence"/>
</dbReference>
<feature type="transmembrane region" description="Helical" evidence="9">
    <location>
        <begin position="268"/>
        <end position="290"/>
    </location>
</feature>
<protein>
    <submittedName>
        <fullName evidence="11">Glycosyltransferase involved in cell wall biosynthesis</fullName>
    </submittedName>
</protein>
<dbReference type="FunFam" id="3.90.550.10:FF:000079">
    <property type="entry name" value="Probable glycosyl transferase"/>
    <property type="match status" value="1"/>
</dbReference>
<dbReference type="EMBL" id="JACHHV010000012">
    <property type="protein sequence ID" value="MBB5888020.1"/>
    <property type="molecule type" value="Genomic_DNA"/>
</dbReference>
<evidence type="ECO:0000256" key="9">
    <source>
        <dbReference type="SAM" id="Phobius"/>
    </source>
</evidence>
<proteinExistence type="inferred from homology"/>
<keyword evidence="4 11" id="KW-0808">Transferase</keyword>
<dbReference type="InterPro" id="IPR001173">
    <property type="entry name" value="Glyco_trans_2-like"/>
</dbReference>
<reference evidence="11 12" key="1">
    <citation type="submission" date="2020-08" db="EMBL/GenBank/DDBJ databases">
        <title>Genomic Encyclopedia of Type Strains, Phase IV (KMG-IV): sequencing the most valuable type-strain genomes for metagenomic binning, comparative biology and taxonomic classification.</title>
        <authorList>
            <person name="Goeker M."/>
        </authorList>
    </citation>
    <scope>NUCLEOTIDE SEQUENCE [LARGE SCALE GENOMIC DNA]</scope>
    <source>
        <strain evidence="11 12">DSM 14925</strain>
    </source>
</reference>
<evidence type="ECO:0000256" key="5">
    <source>
        <dbReference type="ARBA" id="ARBA00022692"/>
    </source>
</evidence>
<dbReference type="PANTHER" id="PTHR48090:SF8">
    <property type="entry name" value="GLYCOSYLTRANSFERASE CSBB-RELATED"/>
    <property type="match status" value="1"/>
</dbReference>
<evidence type="ECO:0000256" key="8">
    <source>
        <dbReference type="ARBA" id="ARBA00038152"/>
    </source>
</evidence>
<feature type="domain" description="Glycosyltransferase 2-like" evidence="10">
    <location>
        <begin position="5"/>
        <end position="168"/>
    </location>
</feature>
<keyword evidence="6 9" id="KW-1133">Transmembrane helix</keyword>
<sequence length="308" mass="35580">MAKISVIVPCYNEEESLPFFYNEIEKIRPQIPTDFEYIFVNDGSKDETLKILRKLNLENPELVHYINLSRNFGKEAAMYAGLSEATGDYVTLMDADLQDPPETLIEMYHILQDPDVDCVAARRSDRKGEPWLRSFFSHLFYKIMNKISETPVIDGVRDFRLMKRPMADAVLDLAEYNRFSKGLFTWVGFNTEYVAYENRERVAGDTHWNFFRLLKYSIDGFINFSEAPLNLAVYFGLFVVFVDIIAVIFVIGRAIFWRDPVSGWASTVTIMLFAFGVTLLMLGIIGKYIAKIFSEVKGRPVFIIKEKK</sequence>
<dbReference type="RefSeq" id="WP_183539689.1">
    <property type="nucleotide sequence ID" value="NZ_DASWOY010000050.1"/>
</dbReference>
<comment type="subcellular location">
    <subcellularLocation>
        <location evidence="1">Cell membrane</location>
        <topology evidence="1">Multi-pass membrane protein</topology>
    </subcellularLocation>
</comment>
<keyword evidence="2" id="KW-1003">Cell membrane</keyword>
<evidence type="ECO:0000313" key="12">
    <source>
        <dbReference type="Proteomes" id="UP000562464"/>
    </source>
</evidence>
<name>A0A841CA05_9LACT</name>